<evidence type="ECO:0000313" key="2">
    <source>
        <dbReference type="Proteomes" id="UP000826775"/>
    </source>
</evidence>
<name>A0ABM7S9L1_9HELI</name>
<dbReference type="Proteomes" id="UP000826775">
    <property type="component" value="Chromosome"/>
</dbReference>
<proteinExistence type="predicted"/>
<evidence type="ECO:0000313" key="1">
    <source>
        <dbReference type="EMBL" id="BCZ17226.1"/>
    </source>
</evidence>
<sequence length="184" mass="21407">MQNASMLGRATAEEREERSNTYFKQGARLGSGKCAMYLRFSTDNLPYEGRDDLDNFELAATQAIEFMDRLMECIQIQKFVALHCRHHQVLLRLLENLSLAKAINERIGLHEVKRYRLLLKLEINGIVDALSRPNTWFAKSLGRNQWRFNAFADYPNLRVFAKPYENRYQKVNAEGEVEFDASLL</sequence>
<accession>A0ABM7S9L1</accession>
<dbReference type="EMBL" id="AP024814">
    <property type="protein sequence ID" value="BCZ17226.1"/>
    <property type="molecule type" value="Genomic_DNA"/>
</dbReference>
<protein>
    <submittedName>
        <fullName evidence="1">Uncharacterized protein</fullName>
    </submittedName>
</protein>
<reference evidence="1 2" key="1">
    <citation type="submission" date="2021-07" db="EMBL/GenBank/DDBJ databases">
        <title>Novel Helicobacter sp. Isolated from a dog.</title>
        <authorList>
            <person name="Rimbara E."/>
            <person name="Suzuki M."/>
        </authorList>
    </citation>
    <scope>NUCLEOTIDE SEQUENCE [LARGE SCALE GENOMIC DNA]</scope>
    <source>
        <strain evidence="2">NHP19-003</strain>
    </source>
</reference>
<organism evidence="1 2">
    <name type="scientific">Helicobacter gastrocanis</name>
    <dbReference type="NCBI Taxonomy" id="2849641"/>
    <lineage>
        <taxon>Bacteria</taxon>
        <taxon>Pseudomonadati</taxon>
        <taxon>Campylobacterota</taxon>
        <taxon>Epsilonproteobacteria</taxon>
        <taxon>Campylobacterales</taxon>
        <taxon>Helicobacteraceae</taxon>
        <taxon>Helicobacter</taxon>
    </lineage>
</organism>
<gene>
    <name evidence="1" type="ORF">NHP190003_05080</name>
</gene>
<dbReference type="RefSeq" id="WP_221280349.1">
    <property type="nucleotide sequence ID" value="NZ_AP024814.1"/>
</dbReference>
<keyword evidence="2" id="KW-1185">Reference proteome</keyword>